<dbReference type="PANTHER" id="PTHR45866:SF1">
    <property type="entry name" value="DNA GYRASE SUBUNIT B, MITOCHONDRIAL"/>
    <property type="match status" value="1"/>
</dbReference>
<accession>A0ABR8MSE7</accession>
<evidence type="ECO:0000256" key="8">
    <source>
        <dbReference type="ARBA" id="ARBA00023235"/>
    </source>
</evidence>
<dbReference type="EMBL" id="JACXZA010000002">
    <property type="protein sequence ID" value="MBD3918905.1"/>
    <property type="molecule type" value="Genomic_DNA"/>
</dbReference>
<proteinExistence type="inferred from homology"/>
<feature type="coiled-coil region" evidence="9">
    <location>
        <begin position="4"/>
        <end position="31"/>
    </location>
</feature>
<evidence type="ECO:0000256" key="4">
    <source>
        <dbReference type="ARBA" id="ARBA00022741"/>
    </source>
</evidence>
<dbReference type="RefSeq" id="WP_191203195.1">
    <property type="nucleotide sequence ID" value="NZ_JACXZA010000002.1"/>
</dbReference>
<comment type="caution">
    <text evidence="10">The sequence shown here is derived from an EMBL/GenBank/DDBJ whole genome shotgun (WGS) entry which is preliminary data.</text>
</comment>
<dbReference type="SUPFAM" id="SSF46785">
    <property type="entry name" value="Winged helix' DNA-binding domain"/>
    <property type="match status" value="1"/>
</dbReference>
<keyword evidence="6" id="KW-0799">Topoisomerase</keyword>
<dbReference type="Proteomes" id="UP000609346">
    <property type="component" value="Unassembled WGS sequence"/>
</dbReference>
<evidence type="ECO:0000256" key="2">
    <source>
        <dbReference type="ARBA" id="ARBA00010708"/>
    </source>
</evidence>
<keyword evidence="8" id="KW-0413">Isomerase</keyword>
<dbReference type="InterPro" id="IPR036890">
    <property type="entry name" value="HATPase_C_sf"/>
</dbReference>
<organism evidence="10 11">
    <name type="scientific">Paenibacillus terricola</name>
    <dbReference type="NCBI Taxonomy" id="2763503"/>
    <lineage>
        <taxon>Bacteria</taxon>
        <taxon>Bacillati</taxon>
        <taxon>Bacillota</taxon>
        <taxon>Bacilli</taxon>
        <taxon>Bacillales</taxon>
        <taxon>Paenibacillaceae</taxon>
        <taxon>Paenibacillus</taxon>
    </lineage>
</organism>
<dbReference type="SUPFAM" id="SSF55874">
    <property type="entry name" value="ATPase domain of HSP90 chaperone/DNA topoisomerase II/histidine kinase"/>
    <property type="match status" value="1"/>
</dbReference>
<gene>
    <name evidence="10" type="ORF">H8B09_09090</name>
</gene>
<evidence type="ECO:0000313" key="11">
    <source>
        <dbReference type="Proteomes" id="UP000609346"/>
    </source>
</evidence>
<keyword evidence="9" id="KW-0175">Coiled coil</keyword>
<protein>
    <recommendedName>
        <fullName evidence="3">DNA topoisomerase (ATP-hydrolyzing)</fullName>
        <ecNumber evidence="3">5.6.2.2</ecNumber>
    </recommendedName>
</protein>
<comment type="catalytic activity">
    <reaction evidence="1">
        <text>ATP-dependent breakage, passage and rejoining of double-stranded DNA.</text>
        <dbReference type="EC" id="5.6.2.2"/>
    </reaction>
</comment>
<evidence type="ECO:0000256" key="1">
    <source>
        <dbReference type="ARBA" id="ARBA00000185"/>
    </source>
</evidence>
<dbReference type="Gene3D" id="1.10.10.10">
    <property type="entry name" value="Winged helix-like DNA-binding domain superfamily/Winged helix DNA-binding domain"/>
    <property type="match status" value="1"/>
</dbReference>
<keyword evidence="5" id="KW-0067">ATP-binding</keyword>
<keyword evidence="4" id="KW-0547">Nucleotide-binding</keyword>
<name>A0ABR8MSE7_9BACL</name>
<dbReference type="PANTHER" id="PTHR45866">
    <property type="entry name" value="DNA GYRASE/TOPOISOMERASE SUBUNIT B"/>
    <property type="match status" value="1"/>
</dbReference>
<evidence type="ECO:0000256" key="5">
    <source>
        <dbReference type="ARBA" id="ARBA00022840"/>
    </source>
</evidence>
<dbReference type="EC" id="5.6.2.2" evidence="3"/>
<reference evidence="10 11" key="1">
    <citation type="submission" date="2020-09" db="EMBL/GenBank/DDBJ databases">
        <title>Paenibacillus sp. strain PR3 16S rRNA gene Genome sequencing and assembly.</title>
        <authorList>
            <person name="Kim J."/>
        </authorList>
    </citation>
    <scope>NUCLEOTIDE SEQUENCE [LARGE SCALE GENOMIC DNA]</scope>
    <source>
        <strain evidence="10 11">PR3</strain>
    </source>
</reference>
<keyword evidence="11" id="KW-1185">Reference proteome</keyword>
<dbReference type="Gene3D" id="3.30.565.10">
    <property type="entry name" value="Histidine kinase-like ATPase, C-terminal domain"/>
    <property type="match status" value="1"/>
</dbReference>
<dbReference type="PRINTS" id="PR00418">
    <property type="entry name" value="TPI2FAMILY"/>
</dbReference>
<sequence length="382" mass="42544">MSQTRNFEQELDQLQIEFRELKQLVLNLHDSRSNPVSTNKPSLDIRTKAHLSHSQLQPHDSQDSELHYAGRYASTEGTTVWTPQRRSIGQLLDLDSDKSAKIIGALGHKQRLDIMKAVLAKPMTGPELVELLQMGTTGQLYHHTKALTGADLLRQDERGGAYFVPAHRKLPLLLLLAASSDLLDTSDYLAMTELRSQASQLFNKADDNYDPHHLLYAVIANAVLEHKAGYCSRIDIFLHRDGSVTVSDNGRGIPIRELESTGRSIAQTVMTDMSAVRLRPSASHIAPGAVEGIDIPSVNAFSETLALEIRWDNRVYRQDYRYGIPQTELLTIGTTVETGTSLTFRPALDLFRSSFDPAIISQYIAELLEENPTLAIQVIANH</sequence>
<dbReference type="InterPro" id="IPR036388">
    <property type="entry name" value="WH-like_DNA-bd_sf"/>
</dbReference>
<evidence type="ECO:0000256" key="6">
    <source>
        <dbReference type="ARBA" id="ARBA00023029"/>
    </source>
</evidence>
<comment type="similarity">
    <text evidence="2">Belongs to the type II topoisomerase GyrB family.</text>
</comment>
<evidence type="ECO:0000256" key="7">
    <source>
        <dbReference type="ARBA" id="ARBA00023125"/>
    </source>
</evidence>
<keyword evidence="7" id="KW-0238">DNA-binding</keyword>
<evidence type="ECO:0000256" key="3">
    <source>
        <dbReference type="ARBA" id="ARBA00012895"/>
    </source>
</evidence>
<evidence type="ECO:0000256" key="9">
    <source>
        <dbReference type="SAM" id="Coils"/>
    </source>
</evidence>
<evidence type="ECO:0000313" key="10">
    <source>
        <dbReference type="EMBL" id="MBD3918905.1"/>
    </source>
</evidence>
<dbReference type="InterPro" id="IPR036390">
    <property type="entry name" value="WH_DNA-bd_sf"/>
</dbReference>